<sequence length="319" mass="33929">MPLPAGQAGRPGEAAGLTASPQGGDAAARRTRKGACERGRLPLGLVCVASRPCCCSLRSHTLMTLLHEWPWDYLCLTLHADPHGLTAGLVPGGSAFLGPQFPQGTWSGLLTGMCPPMIIVVEAANAENSPRGIVRLRVPPRPGPYAGGVRKPEGGLVRWRQHPDGVLMDGEGQAACSFSASWPCLSPATPARGPPRPARPARRLSGWPGGGMRLLFLAVLRRHTGNAVTAQRVRVHLEAAGHVCILKDALDFESPEEVASLVETHQVDAALALHLYRGGRLLQGLHIPFGVIFGGTDLNEDVNQQEKNDVMGKVLEKAR</sequence>
<reference evidence="2" key="1">
    <citation type="journal article" date="2021" name="Evol. Appl.">
        <title>The genome of the Pyrenean desman and the effects of bottlenecks and inbreeding on the genomic landscape of an endangered species.</title>
        <authorList>
            <person name="Escoda L."/>
            <person name="Castresana J."/>
        </authorList>
    </citation>
    <scope>NUCLEOTIDE SEQUENCE</scope>
    <source>
        <strain evidence="2">IBE-C5619</strain>
    </source>
</reference>
<evidence type="ECO:0000313" key="2">
    <source>
        <dbReference type="EMBL" id="KAG8515018.1"/>
    </source>
</evidence>
<keyword evidence="3" id="KW-1185">Reference proteome</keyword>
<evidence type="ECO:0000313" key="3">
    <source>
        <dbReference type="Proteomes" id="UP000700334"/>
    </source>
</evidence>
<accession>A0A8J6DQU5</accession>
<dbReference type="PANTHER" id="PTHR46660">
    <property type="match status" value="1"/>
</dbReference>
<evidence type="ECO:0000256" key="1">
    <source>
        <dbReference type="SAM" id="MobiDB-lite"/>
    </source>
</evidence>
<dbReference type="Proteomes" id="UP000700334">
    <property type="component" value="Unassembled WGS sequence"/>
</dbReference>
<dbReference type="AlphaFoldDB" id="A0A8J6DQU5"/>
<feature type="region of interest" description="Disordered" evidence="1">
    <location>
        <begin position="1"/>
        <end position="26"/>
    </location>
</feature>
<name>A0A8J6DQU5_GALPY</name>
<dbReference type="InterPro" id="IPR052622">
    <property type="entry name" value="Glycosyltransferase_G1"/>
</dbReference>
<proteinExistence type="predicted"/>
<gene>
    <name evidence="2" type="ORF">J0S82_003914</name>
</gene>
<organism evidence="2 3">
    <name type="scientific">Galemys pyrenaicus</name>
    <name type="common">Iberian desman</name>
    <name type="synonym">Pyrenean desman</name>
    <dbReference type="NCBI Taxonomy" id="202257"/>
    <lineage>
        <taxon>Eukaryota</taxon>
        <taxon>Metazoa</taxon>
        <taxon>Chordata</taxon>
        <taxon>Craniata</taxon>
        <taxon>Vertebrata</taxon>
        <taxon>Euteleostomi</taxon>
        <taxon>Mammalia</taxon>
        <taxon>Eutheria</taxon>
        <taxon>Laurasiatheria</taxon>
        <taxon>Eulipotyphla</taxon>
        <taxon>Talpidae</taxon>
        <taxon>Galemys</taxon>
    </lineage>
</organism>
<dbReference type="OrthoDB" id="512920at2759"/>
<protein>
    <submittedName>
        <fullName evidence="2">Glycosyltransferase 1 domain-containing protein 1</fullName>
    </submittedName>
</protein>
<comment type="caution">
    <text evidence="2">The sequence shown here is derived from an EMBL/GenBank/DDBJ whole genome shotgun (WGS) entry which is preliminary data.</text>
</comment>
<dbReference type="EMBL" id="JAGFMF010011719">
    <property type="protein sequence ID" value="KAG8515018.1"/>
    <property type="molecule type" value="Genomic_DNA"/>
</dbReference>
<dbReference type="PANTHER" id="PTHR46660:SF2">
    <property type="entry name" value="GLYCOSYLTRANSFERASE 1 DOMAIN-CONTAINING PROTEIN 1"/>
    <property type="match status" value="1"/>
</dbReference>